<proteinExistence type="predicted"/>
<name>A0A4P8IW56_9BURK</name>
<dbReference type="OrthoDB" id="9017829at2"/>
<dbReference type="RefSeq" id="WP_137336328.1">
    <property type="nucleotide sequence ID" value="NZ_CP040078.1"/>
</dbReference>
<protein>
    <submittedName>
        <fullName evidence="1">Uncharacterized protein</fullName>
    </submittedName>
</protein>
<keyword evidence="2" id="KW-1185">Reference proteome</keyword>
<dbReference type="AlphaFoldDB" id="A0A4P8IW56"/>
<dbReference type="Proteomes" id="UP000298656">
    <property type="component" value="Chromosome 2"/>
</dbReference>
<dbReference type="KEGG" id="tvl:FAZ95_31455"/>
<reference evidence="1 2" key="1">
    <citation type="submission" date="2019-05" db="EMBL/GenBank/DDBJ databases">
        <title>Burkholderia sp. DHOD12, isolated from subtropical forest soil.</title>
        <authorList>
            <person name="Gao Z.-H."/>
            <person name="Qiu L.-H."/>
        </authorList>
    </citation>
    <scope>NUCLEOTIDE SEQUENCE [LARGE SCALE GENOMIC DNA]</scope>
    <source>
        <strain evidence="1 2">DHOD12</strain>
    </source>
</reference>
<evidence type="ECO:0000313" key="2">
    <source>
        <dbReference type="Proteomes" id="UP000298656"/>
    </source>
</evidence>
<dbReference type="EMBL" id="CP040078">
    <property type="protein sequence ID" value="QCP53558.1"/>
    <property type="molecule type" value="Genomic_DNA"/>
</dbReference>
<sequence length="151" mass="16545">MAILSFNGRVNIAVRIVTEKFPQAKLYEADGVALGGPTTHPAEINQMRVVFQNVHNTTVIIKETGYGEFGPPVLYPEPWLEDVVIPWPIEMDLDKANQLKEAAGFKGPYNTVTLRNPLGPVRQNPLFIFGLSGSGQYIFVDTITGKVTSGS</sequence>
<evidence type="ECO:0000313" key="1">
    <source>
        <dbReference type="EMBL" id="QCP53558.1"/>
    </source>
</evidence>
<accession>A0A4P8IW56</accession>
<organism evidence="1 2">
    <name type="scientific">Trinickia violacea</name>
    <dbReference type="NCBI Taxonomy" id="2571746"/>
    <lineage>
        <taxon>Bacteria</taxon>
        <taxon>Pseudomonadati</taxon>
        <taxon>Pseudomonadota</taxon>
        <taxon>Betaproteobacteria</taxon>
        <taxon>Burkholderiales</taxon>
        <taxon>Burkholderiaceae</taxon>
        <taxon>Trinickia</taxon>
    </lineage>
</organism>
<gene>
    <name evidence="1" type="ORF">FAZ95_31455</name>
</gene>